<dbReference type="GO" id="GO:0003677">
    <property type="term" value="F:DNA binding"/>
    <property type="evidence" value="ECO:0007669"/>
    <property type="project" value="UniProtKB-KW"/>
</dbReference>
<evidence type="ECO:0008006" key="10">
    <source>
        <dbReference type="Google" id="ProtNLM"/>
    </source>
</evidence>
<feature type="domain" description="RNA polymerase sigma-70 region 4" evidence="7">
    <location>
        <begin position="123"/>
        <end position="171"/>
    </location>
</feature>
<dbReference type="Pfam" id="PF04542">
    <property type="entry name" value="Sigma70_r2"/>
    <property type="match status" value="1"/>
</dbReference>
<feature type="domain" description="RNA polymerase sigma-70 region 2" evidence="6">
    <location>
        <begin position="23"/>
        <end position="90"/>
    </location>
</feature>
<evidence type="ECO:0000256" key="2">
    <source>
        <dbReference type="ARBA" id="ARBA00023015"/>
    </source>
</evidence>
<dbReference type="InterPro" id="IPR007630">
    <property type="entry name" value="RNA_pol_sigma70_r4"/>
</dbReference>
<accession>A0A1G1Z1K3</accession>
<dbReference type="InterPro" id="IPR039425">
    <property type="entry name" value="RNA_pol_sigma-70-like"/>
</dbReference>
<dbReference type="EMBL" id="MHIU01000018">
    <property type="protein sequence ID" value="OGY57896.1"/>
    <property type="molecule type" value="Genomic_DNA"/>
</dbReference>
<dbReference type="SUPFAM" id="SSF88659">
    <property type="entry name" value="Sigma3 and sigma4 domains of RNA polymerase sigma factors"/>
    <property type="match status" value="1"/>
</dbReference>
<dbReference type="NCBIfam" id="TIGR02937">
    <property type="entry name" value="sigma70-ECF"/>
    <property type="match status" value="1"/>
</dbReference>
<evidence type="ECO:0000313" key="9">
    <source>
        <dbReference type="Proteomes" id="UP000178651"/>
    </source>
</evidence>
<organism evidence="8 9">
    <name type="scientific">Candidatus Colwellbacteria bacterium RIFCSPHIGHO2_02_FULL_43_15</name>
    <dbReference type="NCBI Taxonomy" id="1797686"/>
    <lineage>
        <taxon>Bacteria</taxon>
        <taxon>Candidatus Colwelliibacteriota</taxon>
    </lineage>
</organism>
<dbReference type="AlphaFoldDB" id="A0A1G1Z1K3"/>
<comment type="similarity">
    <text evidence="1">Belongs to the sigma-70 factor family. ECF subfamily.</text>
</comment>
<keyword evidence="3" id="KW-0731">Sigma factor</keyword>
<dbReference type="CDD" id="cd06171">
    <property type="entry name" value="Sigma70_r4"/>
    <property type="match status" value="1"/>
</dbReference>
<evidence type="ECO:0000259" key="7">
    <source>
        <dbReference type="Pfam" id="PF04545"/>
    </source>
</evidence>
<dbReference type="Proteomes" id="UP000178651">
    <property type="component" value="Unassembled WGS sequence"/>
</dbReference>
<keyword evidence="4" id="KW-0238">DNA-binding</keyword>
<protein>
    <recommendedName>
        <fullName evidence="10">RNA polymerase sigma-70 region 2 domain-containing protein</fullName>
    </recommendedName>
</protein>
<evidence type="ECO:0000256" key="5">
    <source>
        <dbReference type="ARBA" id="ARBA00023163"/>
    </source>
</evidence>
<reference evidence="8 9" key="1">
    <citation type="journal article" date="2016" name="Nat. Commun.">
        <title>Thousands of microbial genomes shed light on interconnected biogeochemical processes in an aquifer system.</title>
        <authorList>
            <person name="Anantharaman K."/>
            <person name="Brown C.T."/>
            <person name="Hug L.A."/>
            <person name="Sharon I."/>
            <person name="Castelle C.J."/>
            <person name="Probst A.J."/>
            <person name="Thomas B.C."/>
            <person name="Singh A."/>
            <person name="Wilkins M.J."/>
            <person name="Karaoz U."/>
            <person name="Brodie E.L."/>
            <person name="Williams K.H."/>
            <person name="Hubbard S.S."/>
            <person name="Banfield J.F."/>
        </authorList>
    </citation>
    <scope>NUCLEOTIDE SEQUENCE [LARGE SCALE GENOMIC DNA]</scope>
</reference>
<evidence type="ECO:0000256" key="3">
    <source>
        <dbReference type="ARBA" id="ARBA00023082"/>
    </source>
</evidence>
<dbReference type="InterPro" id="IPR007627">
    <property type="entry name" value="RNA_pol_sigma70_r2"/>
</dbReference>
<dbReference type="SUPFAM" id="SSF88946">
    <property type="entry name" value="Sigma2 domain of RNA polymerase sigma factors"/>
    <property type="match status" value="1"/>
</dbReference>
<dbReference type="InterPro" id="IPR014284">
    <property type="entry name" value="RNA_pol_sigma-70_dom"/>
</dbReference>
<keyword evidence="2" id="KW-0805">Transcription regulation</keyword>
<dbReference type="Gene3D" id="1.10.10.10">
    <property type="entry name" value="Winged helix-like DNA-binding domain superfamily/Winged helix DNA-binding domain"/>
    <property type="match status" value="1"/>
</dbReference>
<evidence type="ECO:0000256" key="4">
    <source>
        <dbReference type="ARBA" id="ARBA00023125"/>
    </source>
</evidence>
<dbReference type="InterPro" id="IPR036388">
    <property type="entry name" value="WH-like_DNA-bd_sf"/>
</dbReference>
<proteinExistence type="inferred from homology"/>
<dbReference type="GO" id="GO:0016987">
    <property type="term" value="F:sigma factor activity"/>
    <property type="evidence" value="ECO:0007669"/>
    <property type="project" value="UniProtKB-KW"/>
</dbReference>
<sequence>MLEDEQKLVKQAQDGGVEAFGLLYDHYLPRIYRFVLLKVSHREDAEDLSHQAFLKAWENIEQYDFRGYSFGSWLYRIARNVTIDYYRSAKTEVSTDNIADLIEETVRLDLDLKMEWEELMTGIKQLKEVEQDVLIMRFVEDLSIKETAESIEKSEGAVKLIQHRAINNLKKIVVKKKK</sequence>
<dbReference type="InterPro" id="IPR013325">
    <property type="entry name" value="RNA_pol_sigma_r2"/>
</dbReference>
<dbReference type="PANTHER" id="PTHR43133:SF57">
    <property type="entry name" value="RNA POLYMERASE SIGMA-70 FACTOR"/>
    <property type="match status" value="1"/>
</dbReference>
<evidence type="ECO:0000313" key="8">
    <source>
        <dbReference type="EMBL" id="OGY57896.1"/>
    </source>
</evidence>
<evidence type="ECO:0000259" key="6">
    <source>
        <dbReference type="Pfam" id="PF04542"/>
    </source>
</evidence>
<dbReference type="Gene3D" id="1.10.1740.10">
    <property type="match status" value="1"/>
</dbReference>
<keyword evidence="5" id="KW-0804">Transcription</keyword>
<name>A0A1G1Z1K3_9BACT</name>
<dbReference type="GO" id="GO:0006352">
    <property type="term" value="P:DNA-templated transcription initiation"/>
    <property type="evidence" value="ECO:0007669"/>
    <property type="project" value="InterPro"/>
</dbReference>
<evidence type="ECO:0000256" key="1">
    <source>
        <dbReference type="ARBA" id="ARBA00010641"/>
    </source>
</evidence>
<comment type="caution">
    <text evidence="8">The sequence shown here is derived from an EMBL/GenBank/DDBJ whole genome shotgun (WGS) entry which is preliminary data.</text>
</comment>
<dbReference type="InterPro" id="IPR013324">
    <property type="entry name" value="RNA_pol_sigma_r3/r4-like"/>
</dbReference>
<dbReference type="PANTHER" id="PTHR43133">
    <property type="entry name" value="RNA POLYMERASE ECF-TYPE SIGMA FACTO"/>
    <property type="match status" value="1"/>
</dbReference>
<gene>
    <name evidence="8" type="ORF">A3D47_01295</name>
</gene>
<dbReference type="Pfam" id="PF04545">
    <property type="entry name" value="Sigma70_r4"/>
    <property type="match status" value="1"/>
</dbReference>